<dbReference type="OrthoDB" id="1936617at2759"/>
<keyword evidence="1" id="KW-0472">Membrane</keyword>
<name>A0A834YX99_TETSI</name>
<feature type="domain" description="ZFYVE26-like TPR repeats" evidence="2">
    <location>
        <begin position="15"/>
        <end position="50"/>
    </location>
</feature>
<dbReference type="PANTHER" id="PTHR35478:SF1">
    <property type="entry name" value="ZINC FINGER FYVE DOMAIN-CONTAINING PROTEIN 26"/>
    <property type="match status" value="1"/>
</dbReference>
<dbReference type="EMBL" id="JABCRI010000015">
    <property type="protein sequence ID" value="KAF8393336.1"/>
    <property type="molecule type" value="Genomic_DNA"/>
</dbReference>
<dbReference type="PANTHER" id="PTHR35478">
    <property type="entry name" value="ZINC FINGER FYVE DOMAIN PROTEIN"/>
    <property type="match status" value="1"/>
</dbReference>
<keyword evidence="4" id="KW-1185">Reference proteome</keyword>
<comment type="caution">
    <text evidence="3">The sequence shown here is derived from an EMBL/GenBank/DDBJ whole genome shotgun (WGS) entry which is preliminary data.</text>
</comment>
<reference evidence="3 4" key="1">
    <citation type="submission" date="2020-04" db="EMBL/GenBank/DDBJ databases">
        <title>Plant Genome Project.</title>
        <authorList>
            <person name="Zhang R.-G."/>
        </authorList>
    </citation>
    <scope>NUCLEOTIDE SEQUENCE [LARGE SCALE GENOMIC DNA]</scope>
    <source>
        <strain evidence="3">YNK0</strain>
        <tissue evidence="3">Leaf</tissue>
    </source>
</reference>
<feature type="transmembrane region" description="Helical" evidence="1">
    <location>
        <begin position="72"/>
        <end position="91"/>
    </location>
</feature>
<protein>
    <recommendedName>
        <fullName evidence="2">ZFYVE26-like TPR repeats domain-containing protein</fullName>
    </recommendedName>
</protein>
<dbReference type="InterPro" id="IPR057946">
    <property type="entry name" value="TPR_ZFYVE26"/>
</dbReference>
<keyword evidence="1" id="KW-0812">Transmembrane</keyword>
<organism evidence="3 4">
    <name type="scientific">Tetracentron sinense</name>
    <name type="common">Spur-leaf</name>
    <dbReference type="NCBI Taxonomy" id="13715"/>
    <lineage>
        <taxon>Eukaryota</taxon>
        <taxon>Viridiplantae</taxon>
        <taxon>Streptophyta</taxon>
        <taxon>Embryophyta</taxon>
        <taxon>Tracheophyta</taxon>
        <taxon>Spermatophyta</taxon>
        <taxon>Magnoliopsida</taxon>
        <taxon>Trochodendrales</taxon>
        <taxon>Trochodendraceae</taxon>
        <taxon>Tetracentron</taxon>
    </lineage>
</organism>
<evidence type="ECO:0000313" key="4">
    <source>
        <dbReference type="Proteomes" id="UP000655225"/>
    </source>
</evidence>
<sequence>MRDVVAVQTGRETDRCRKVLACVVCGRLKSAFQIASRSGSVADVQYVAHQLEIFKLFLSLCFGRHYMRTHSLCLICASSGWLSTFNLLYYFHCCETIYGKSTMYDYLG</sequence>
<proteinExistence type="predicted"/>
<dbReference type="Pfam" id="PF25569">
    <property type="entry name" value="TPR_ZFYVE26"/>
    <property type="match status" value="1"/>
</dbReference>
<evidence type="ECO:0000313" key="3">
    <source>
        <dbReference type="EMBL" id="KAF8393336.1"/>
    </source>
</evidence>
<gene>
    <name evidence="3" type="ORF">HHK36_021578</name>
</gene>
<dbReference type="AlphaFoldDB" id="A0A834YX99"/>
<keyword evidence="1" id="KW-1133">Transmembrane helix</keyword>
<accession>A0A834YX99</accession>
<dbReference type="Proteomes" id="UP000655225">
    <property type="component" value="Unassembled WGS sequence"/>
</dbReference>
<evidence type="ECO:0000256" key="1">
    <source>
        <dbReference type="SAM" id="Phobius"/>
    </source>
</evidence>
<evidence type="ECO:0000259" key="2">
    <source>
        <dbReference type="Pfam" id="PF25569"/>
    </source>
</evidence>